<keyword evidence="1 2" id="KW-0732">Signal</keyword>
<dbReference type="InterPro" id="IPR022409">
    <property type="entry name" value="PKD/Chitinase_dom"/>
</dbReference>
<dbReference type="PROSITE" id="PS51175">
    <property type="entry name" value="CBM6"/>
    <property type="match status" value="1"/>
</dbReference>
<dbReference type="Pfam" id="PF03422">
    <property type="entry name" value="CBM_6"/>
    <property type="match status" value="1"/>
</dbReference>
<dbReference type="Gene3D" id="2.60.40.10">
    <property type="entry name" value="Immunoglobulins"/>
    <property type="match status" value="1"/>
</dbReference>
<dbReference type="Gene3D" id="2.120.10.30">
    <property type="entry name" value="TolB, C-terminal domain"/>
    <property type="match status" value="1"/>
</dbReference>
<dbReference type="SUPFAM" id="SSF50952">
    <property type="entry name" value="Soluble quinoprotein glucose dehydrogenase"/>
    <property type="match status" value="1"/>
</dbReference>
<comment type="caution">
    <text evidence="5">The sequence shown here is derived from an EMBL/GenBank/DDBJ whole genome shotgun (WGS) entry which is preliminary data.</text>
</comment>
<dbReference type="Proteomes" id="UP001501470">
    <property type="component" value="Unassembled WGS sequence"/>
</dbReference>
<dbReference type="PANTHER" id="PTHR19328">
    <property type="entry name" value="HEDGEHOG-INTERACTING PROTEIN"/>
    <property type="match status" value="1"/>
</dbReference>
<dbReference type="Pfam" id="PF07995">
    <property type="entry name" value="GSDH"/>
    <property type="match status" value="1"/>
</dbReference>
<dbReference type="InterPro" id="IPR008999">
    <property type="entry name" value="Actin-crosslinking"/>
</dbReference>
<gene>
    <name evidence="5" type="ORF">GCM10009827_010830</name>
</gene>
<dbReference type="InterPro" id="IPR035986">
    <property type="entry name" value="PKD_dom_sf"/>
</dbReference>
<protein>
    <submittedName>
        <fullName evidence="5">Lectin</fullName>
    </submittedName>
</protein>
<dbReference type="InterPro" id="IPR013783">
    <property type="entry name" value="Ig-like_fold"/>
</dbReference>
<organism evidence="5 6">
    <name type="scientific">Dactylosporangium maewongense</name>
    <dbReference type="NCBI Taxonomy" id="634393"/>
    <lineage>
        <taxon>Bacteria</taxon>
        <taxon>Bacillati</taxon>
        <taxon>Actinomycetota</taxon>
        <taxon>Actinomycetes</taxon>
        <taxon>Micromonosporales</taxon>
        <taxon>Micromonosporaceae</taxon>
        <taxon>Dactylosporangium</taxon>
    </lineage>
</organism>
<dbReference type="PANTHER" id="PTHR19328:SF75">
    <property type="entry name" value="ALDOSE SUGAR DEHYDROGENASE YLII"/>
    <property type="match status" value="1"/>
</dbReference>
<dbReference type="InterPro" id="IPR011042">
    <property type="entry name" value="6-blade_b-propeller_TolB-like"/>
</dbReference>
<dbReference type="SMART" id="SM00606">
    <property type="entry name" value="CBD_IV"/>
    <property type="match status" value="1"/>
</dbReference>
<evidence type="ECO:0000313" key="5">
    <source>
        <dbReference type="EMBL" id="GAA1501425.1"/>
    </source>
</evidence>
<evidence type="ECO:0000259" key="4">
    <source>
        <dbReference type="PROSITE" id="PS51175"/>
    </source>
</evidence>
<dbReference type="CDD" id="cd00146">
    <property type="entry name" value="PKD"/>
    <property type="match status" value="1"/>
</dbReference>
<dbReference type="SUPFAM" id="SSF49785">
    <property type="entry name" value="Galactose-binding domain-like"/>
    <property type="match status" value="1"/>
</dbReference>
<dbReference type="InterPro" id="IPR008979">
    <property type="entry name" value="Galactose-bd-like_sf"/>
</dbReference>
<feature type="domain" description="PKD" evidence="3">
    <location>
        <begin position="477"/>
        <end position="558"/>
    </location>
</feature>
<proteinExistence type="predicted"/>
<accession>A0ABN1ZN93</accession>
<name>A0ABN1ZN93_9ACTN</name>
<dbReference type="Gene3D" id="2.80.10.50">
    <property type="match status" value="2"/>
</dbReference>
<evidence type="ECO:0000256" key="1">
    <source>
        <dbReference type="ARBA" id="ARBA00022729"/>
    </source>
</evidence>
<dbReference type="CDD" id="cd00257">
    <property type="entry name" value="beta-trefoil_FSCN-like"/>
    <property type="match status" value="1"/>
</dbReference>
<dbReference type="SUPFAM" id="SSF50405">
    <property type="entry name" value="Actin-crosslinking proteins"/>
    <property type="match status" value="1"/>
</dbReference>
<dbReference type="InterPro" id="IPR011041">
    <property type="entry name" value="Quinoprot_gluc/sorb_DH_b-prop"/>
</dbReference>
<dbReference type="SUPFAM" id="SSF49299">
    <property type="entry name" value="PKD domain"/>
    <property type="match status" value="1"/>
</dbReference>
<dbReference type="SMART" id="SM00089">
    <property type="entry name" value="PKD"/>
    <property type="match status" value="1"/>
</dbReference>
<dbReference type="InterPro" id="IPR006584">
    <property type="entry name" value="Cellulose-bd_IV"/>
</dbReference>
<dbReference type="InterPro" id="IPR012938">
    <property type="entry name" value="Glc/Sorbosone_DH"/>
</dbReference>
<dbReference type="RefSeq" id="WP_344500071.1">
    <property type="nucleotide sequence ID" value="NZ_BAAAQD010000001.1"/>
</dbReference>
<dbReference type="EMBL" id="BAAAQD010000001">
    <property type="protein sequence ID" value="GAA1501425.1"/>
    <property type="molecule type" value="Genomic_DNA"/>
</dbReference>
<dbReference type="Gene3D" id="2.60.120.260">
    <property type="entry name" value="Galactose-binding domain-like"/>
    <property type="match status" value="1"/>
</dbReference>
<dbReference type="PROSITE" id="PS50093">
    <property type="entry name" value="PKD"/>
    <property type="match status" value="1"/>
</dbReference>
<feature type="domain" description="CBM6" evidence="4">
    <location>
        <begin position="671"/>
        <end position="809"/>
    </location>
</feature>
<evidence type="ECO:0000259" key="3">
    <source>
        <dbReference type="PROSITE" id="PS50093"/>
    </source>
</evidence>
<feature type="chain" id="PRO_5045234111" evidence="2">
    <location>
        <begin position="36"/>
        <end position="950"/>
    </location>
</feature>
<sequence length="950" mass="99962">MPSATRGLRRAARTTAAAVLLSVAVVALHAGPSTAEPAPPDTNFQKVPLDENTSNPMMLDIAADGRVFYVDRLGDVNVIQPGGGTVRSGRLSVFTSYESGLLSIALDPAFTTTHWLYLYYSPLTANVDRLSRFTVNGDTIDPASEKVILDVPVQRADCCHHGAGLAIDKTNGNLWLATGDATNPFASDGYTPIDQRSGRAIWDAQGTAGNTDSLSGKVLRIHPEPDGTYTIPSGNLFPPGTAKTRPEIYAMGQRNPFRMGLDPKTGYAMVANYGPDADTANPARGPQNTVEWNIMSAPENSGWPYCIGNNTPYLAYNFANGTSGAPFACGTGPANTSPNNTGLTTLPAAKPATVWYHKNPDPNQFPQLSGGAPMAGPVYRFDPNLVSDRKWPQYFDGRAIFAEWNSSFMYTFQLSADGKAVTAIDRLLGAFSFKKPMDFKFGPDGALYLIEWGNGFGGNNTDSGIYRIDHVVGGASPVTKAEANRTNGPAPLTVAFTGDKSSTPAGGALQYLWTFGDGGTSTAANPSHTYTANGNYTAVLKVTNTIGKSSTASVPITVGNTAPTVALTAPPDGGFYQWGDQVSFSATVTDPEDGAVNCTELQLNAILGHDEHGHPLDSYNGCSGTVTTTLSSGHAEGDNVFYVLEAVYTDHGGAGGSAPLTTRSQVILHPKRTGAEFYTNTGRASNGHGTDDAGVIVEASADGSRHIGFVEDGDWWSVEPASLAGVNVIRVRAASATTGGIVDVRWGDPVNGTLLGSATVPGTSGWQNYTDVAVGLTAPPAGTGKLYFVGRSPGGGTEFLFNVDWMAFIGTGVAVPTGTQQQVVSLRARINNRYVTADNAGASPLIANRTAIGPWEQFDMLNLGEDFVALRAHANNKIVCADNGGANPLIANRTAVGAWEIFQRITNSDGSVSFKAVVNARYVTAENAGAAALVANRTAIGPWERFDLLQ</sequence>
<dbReference type="InterPro" id="IPR000601">
    <property type="entry name" value="PKD_dom"/>
</dbReference>
<dbReference type="InterPro" id="IPR005084">
    <property type="entry name" value="CBM6"/>
</dbReference>
<feature type="signal peptide" evidence="2">
    <location>
        <begin position="1"/>
        <end position="35"/>
    </location>
</feature>
<evidence type="ECO:0000256" key="2">
    <source>
        <dbReference type="SAM" id="SignalP"/>
    </source>
</evidence>
<reference evidence="5 6" key="1">
    <citation type="journal article" date="2019" name="Int. J. Syst. Evol. Microbiol.">
        <title>The Global Catalogue of Microorganisms (GCM) 10K type strain sequencing project: providing services to taxonomists for standard genome sequencing and annotation.</title>
        <authorList>
            <consortium name="The Broad Institute Genomics Platform"/>
            <consortium name="The Broad Institute Genome Sequencing Center for Infectious Disease"/>
            <person name="Wu L."/>
            <person name="Ma J."/>
        </authorList>
    </citation>
    <scope>NUCLEOTIDE SEQUENCE [LARGE SCALE GENOMIC DNA]</scope>
    <source>
        <strain evidence="5 6">JCM 15933</strain>
    </source>
</reference>
<evidence type="ECO:0000313" key="6">
    <source>
        <dbReference type="Proteomes" id="UP001501470"/>
    </source>
</evidence>
<keyword evidence="6" id="KW-1185">Reference proteome</keyword>
<dbReference type="Pfam" id="PF18911">
    <property type="entry name" value="PKD_4"/>
    <property type="match status" value="1"/>
</dbReference>
<dbReference type="CDD" id="cd04084">
    <property type="entry name" value="CBM6_xylanase-like"/>
    <property type="match status" value="1"/>
</dbReference>